<name>A0A0E9R421_ANGAN</name>
<reference evidence="1" key="1">
    <citation type="submission" date="2014-11" db="EMBL/GenBank/DDBJ databases">
        <authorList>
            <person name="Amaro Gonzalez C."/>
        </authorList>
    </citation>
    <scope>NUCLEOTIDE SEQUENCE</scope>
</reference>
<reference evidence="1" key="2">
    <citation type="journal article" date="2015" name="Fish Shellfish Immunol.">
        <title>Early steps in the European eel (Anguilla anguilla)-Vibrio vulnificus interaction in the gills: Role of the RtxA13 toxin.</title>
        <authorList>
            <person name="Callol A."/>
            <person name="Pajuelo D."/>
            <person name="Ebbesson L."/>
            <person name="Teles M."/>
            <person name="MacKenzie S."/>
            <person name="Amaro C."/>
        </authorList>
    </citation>
    <scope>NUCLEOTIDE SEQUENCE</scope>
</reference>
<organism evidence="1">
    <name type="scientific">Anguilla anguilla</name>
    <name type="common">European freshwater eel</name>
    <name type="synonym">Muraena anguilla</name>
    <dbReference type="NCBI Taxonomy" id="7936"/>
    <lineage>
        <taxon>Eukaryota</taxon>
        <taxon>Metazoa</taxon>
        <taxon>Chordata</taxon>
        <taxon>Craniata</taxon>
        <taxon>Vertebrata</taxon>
        <taxon>Euteleostomi</taxon>
        <taxon>Actinopterygii</taxon>
        <taxon>Neopterygii</taxon>
        <taxon>Teleostei</taxon>
        <taxon>Anguilliformes</taxon>
        <taxon>Anguillidae</taxon>
        <taxon>Anguilla</taxon>
    </lineage>
</organism>
<accession>A0A0E9R421</accession>
<proteinExistence type="predicted"/>
<protein>
    <submittedName>
        <fullName evidence="1">Uncharacterized protein</fullName>
    </submittedName>
</protein>
<dbReference type="AlphaFoldDB" id="A0A0E9R421"/>
<sequence>MLSCAHYAKATIVSRSRFPSIYPMKVGKFFDALSLVTHLKSGRRESLVAARNHVFRISGSQRAPKKQTNRFPG</sequence>
<evidence type="ECO:0000313" key="1">
    <source>
        <dbReference type="EMBL" id="JAH23896.1"/>
    </source>
</evidence>
<dbReference type="EMBL" id="GBXM01084681">
    <property type="protein sequence ID" value="JAH23896.1"/>
    <property type="molecule type" value="Transcribed_RNA"/>
</dbReference>